<dbReference type="GO" id="GO:0008234">
    <property type="term" value="F:cysteine-type peptidase activity"/>
    <property type="evidence" value="ECO:0007669"/>
    <property type="project" value="InterPro"/>
</dbReference>
<keyword evidence="3" id="KW-0833">Ubl conjugation pathway</keyword>
<name>A0A835HZQ3_9MAGN</name>
<evidence type="ECO:0000313" key="8">
    <source>
        <dbReference type="EMBL" id="KAF9608671.1"/>
    </source>
</evidence>
<evidence type="ECO:0000256" key="3">
    <source>
        <dbReference type="ARBA" id="ARBA00022786"/>
    </source>
</evidence>
<comment type="similarity">
    <text evidence="1">Belongs to the peptidase C48 family.</text>
</comment>
<dbReference type="InterPro" id="IPR057375">
    <property type="entry name" value="ULP2A/B_PH"/>
</dbReference>
<evidence type="ECO:0000256" key="2">
    <source>
        <dbReference type="ARBA" id="ARBA00022670"/>
    </source>
</evidence>
<dbReference type="InterPro" id="IPR038765">
    <property type="entry name" value="Papain-like_cys_pep_sf"/>
</dbReference>
<comment type="caution">
    <text evidence="8">The sequence shown here is derived from an EMBL/GenBank/DDBJ whole genome shotgun (WGS) entry which is preliminary data.</text>
</comment>
<keyword evidence="4" id="KW-0378">Hydrolase</keyword>
<dbReference type="EMBL" id="JADFTS010000004">
    <property type="protein sequence ID" value="KAF9608671.1"/>
    <property type="molecule type" value="Genomic_DNA"/>
</dbReference>
<organism evidence="8 9">
    <name type="scientific">Coptis chinensis</name>
    <dbReference type="NCBI Taxonomy" id="261450"/>
    <lineage>
        <taxon>Eukaryota</taxon>
        <taxon>Viridiplantae</taxon>
        <taxon>Streptophyta</taxon>
        <taxon>Embryophyta</taxon>
        <taxon>Tracheophyta</taxon>
        <taxon>Spermatophyta</taxon>
        <taxon>Magnoliopsida</taxon>
        <taxon>Ranunculales</taxon>
        <taxon>Ranunculaceae</taxon>
        <taxon>Coptidoideae</taxon>
        <taxon>Coptis</taxon>
    </lineage>
</organism>
<protein>
    <recommendedName>
        <fullName evidence="7">Ubiquitin-like protease family profile domain-containing protein</fullName>
    </recommendedName>
</protein>
<dbReference type="Proteomes" id="UP000631114">
    <property type="component" value="Unassembled WGS sequence"/>
</dbReference>
<keyword evidence="2" id="KW-0645">Protease</keyword>
<evidence type="ECO:0000256" key="4">
    <source>
        <dbReference type="ARBA" id="ARBA00022801"/>
    </source>
</evidence>
<feature type="compositionally biased region" description="Polar residues" evidence="6">
    <location>
        <begin position="745"/>
        <end position="758"/>
    </location>
</feature>
<accession>A0A835HZQ3</accession>
<keyword evidence="9" id="KW-1185">Reference proteome</keyword>
<dbReference type="PANTHER" id="PTHR47764">
    <property type="entry name" value="UBIQUITIN-LIKE-SPECIFIC PROTEASE 2B-RELATED"/>
    <property type="match status" value="1"/>
</dbReference>
<dbReference type="PROSITE" id="PS50600">
    <property type="entry name" value="ULP_PROTEASE"/>
    <property type="match status" value="1"/>
</dbReference>
<evidence type="ECO:0000256" key="5">
    <source>
        <dbReference type="ARBA" id="ARBA00057729"/>
    </source>
</evidence>
<evidence type="ECO:0000256" key="1">
    <source>
        <dbReference type="ARBA" id="ARBA00005234"/>
    </source>
</evidence>
<dbReference type="PANTHER" id="PTHR47764:SF2">
    <property type="entry name" value="UBIQUITIN-LIKE PROTEASE FAMILY PROFILE DOMAIN-CONTAINING PROTEIN"/>
    <property type="match status" value="1"/>
</dbReference>
<dbReference type="SUPFAM" id="SSF54001">
    <property type="entry name" value="Cysteine proteinases"/>
    <property type="match status" value="1"/>
</dbReference>
<evidence type="ECO:0000313" key="9">
    <source>
        <dbReference type="Proteomes" id="UP000631114"/>
    </source>
</evidence>
<feature type="region of interest" description="Disordered" evidence="6">
    <location>
        <begin position="779"/>
        <end position="831"/>
    </location>
</feature>
<evidence type="ECO:0000259" key="7">
    <source>
        <dbReference type="PROSITE" id="PS50600"/>
    </source>
</evidence>
<sequence length="856" mass="96695">MESCSSRKEFDVYEFKDDTEEQQKVLKKFLPCSDDTTSPSSKYNFLKTFSSGVVGEGKKTTSICFVDVDENDSSYKGAHTLKCAGKEENVYYAAAAAACWSVDHPLGELPFNNNVEVVVDEDEGMSYCSDIGEDEGSLDGSASDRSCSDWDMDNLDMAISVTPDYLMYKDKYCTESSLSFSPSCIKLEGVNAYGSKEFVISEWGIADVISIESQWYAMVGTALVKLCVRSTEDLGVENPNGTSGIGELKFAVCDSRWFEKRNKIMSMDARYEAIWRVESNAKEVDVYVGQNQICRSKRYHPMYLKNKIRPEERTRFHFFNSFFFRKLADLDKDPSSASEGRAAFLRVRKWTRKVNLFEKDYVVIPVNFNLHWSLIVICHPGEVATSKDNEVHESRKVPCILHMDSIKGSHKGLKNLVQSYLWEEWKERQPESSEEVSSNFLNLRFVPLEVLVYLRNICTLPQQENSFDCGLFLLHYVELFLEEAPVNFNPFKLTKFSNFLNVDWFSPAEASLKRTFIQKLIYDLLKEHSQEIPTAACDKECHSRRSMRNNSEKENALESFLEGQIPAKACNGFSSCSNDDQGIEIKLLETPGGIQYLRESGLVLKELFEPGTFAESVSNCQFRAFDHTSFNKLKTVMSPIKEDEAIGKQFTFSPSGSAGCRQLTGYGVVDACTTSYISNDFEIYNGFSSSEVLTRQNEDDVDLSSETSSCGSQSSSEVIVDEKLPDRGLWQPNRQEAEERRLVSPENNVYVSESSASGCSEGLDNCIVEDSQEVDRVVEHDEKRESLSCLDKVPASTDHRQAHSGGNENHLGGNEELREGIDASESDEREAKRTRLTLLLEDEKRCTRSSTKDLDL</sequence>
<proteinExistence type="inferred from homology"/>
<dbReference type="AlphaFoldDB" id="A0A835HZQ3"/>
<reference evidence="8 9" key="1">
    <citation type="submission" date="2020-10" db="EMBL/GenBank/DDBJ databases">
        <title>The Coptis chinensis genome and diversification of protoberbering-type alkaloids.</title>
        <authorList>
            <person name="Wang B."/>
            <person name="Shu S."/>
            <person name="Song C."/>
            <person name="Liu Y."/>
        </authorList>
    </citation>
    <scope>NUCLEOTIDE SEQUENCE [LARGE SCALE GENOMIC DNA]</scope>
    <source>
        <strain evidence="8">HL-2020</strain>
        <tissue evidence="8">Leaf</tissue>
    </source>
</reference>
<dbReference type="Gene3D" id="1.10.418.20">
    <property type="match status" value="1"/>
</dbReference>
<gene>
    <name evidence="8" type="ORF">IFM89_010455</name>
</gene>
<dbReference type="Gene3D" id="3.30.310.130">
    <property type="entry name" value="Ubiquitin-related"/>
    <property type="match status" value="1"/>
</dbReference>
<dbReference type="FunFam" id="3.30.310.130:FF:000006">
    <property type="entry name" value="Probable ubiquitin-like-specific protease 2B"/>
    <property type="match status" value="1"/>
</dbReference>
<dbReference type="InterPro" id="IPR003653">
    <property type="entry name" value="Peptidase_C48_C"/>
</dbReference>
<dbReference type="GO" id="GO:0006508">
    <property type="term" value="P:proteolysis"/>
    <property type="evidence" value="ECO:0007669"/>
    <property type="project" value="UniProtKB-KW"/>
</dbReference>
<feature type="domain" description="Ubiquitin-like protease family profile" evidence="7">
    <location>
        <begin position="267"/>
        <end position="480"/>
    </location>
</feature>
<feature type="region of interest" description="Disordered" evidence="6">
    <location>
        <begin position="698"/>
        <end position="759"/>
    </location>
</feature>
<feature type="compositionally biased region" description="Low complexity" evidence="6">
    <location>
        <begin position="704"/>
        <end position="716"/>
    </location>
</feature>
<evidence type="ECO:0000256" key="6">
    <source>
        <dbReference type="SAM" id="MobiDB-lite"/>
    </source>
</evidence>
<comment type="function">
    <text evidence="5">Protease that catalyzes two essential functions in the SUMO pathway: processing of full-length SUMOs to their mature forms and deconjugation of SUMO from targeted proteins.</text>
</comment>
<dbReference type="OrthoDB" id="442460at2759"/>
<dbReference type="Pfam" id="PF25352">
    <property type="entry name" value="PH_ULP"/>
    <property type="match status" value="1"/>
</dbReference>
<dbReference type="Pfam" id="PF02902">
    <property type="entry name" value="Peptidase_C48"/>
    <property type="match status" value="1"/>
</dbReference>